<sequence>MAEQLRFDLEVRPALGREDFFISPANAVAVASVEGWRDWPGRKLLLIGPEGAGKTHLVHVWAAQTGARIVRAKDLEAERIDTLAAGPVAVEDVPDIAGQSAAEDALFHLHNLALAEGHALLLTANRPAQDWRLSLPDLASRMQATPAAMLAPPDDALLAAILMKLFGDRQINPAEGTIPFLLRRIERSFAAAAHIVEALDEAALAQQRPVGRALARDLLQDGGLDRDRPDG</sequence>
<dbReference type="Proteomes" id="UP000198796">
    <property type="component" value="Unassembled WGS sequence"/>
</dbReference>
<dbReference type="Gene3D" id="3.40.50.300">
    <property type="entry name" value="P-loop containing nucleotide triphosphate hydrolases"/>
    <property type="match status" value="1"/>
</dbReference>
<dbReference type="Gene3D" id="1.10.8.60">
    <property type="match status" value="1"/>
</dbReference>
<accession>A0A1I0XIW2</accession>
<protein>
    <submittedName>
        <fullName evidence="1">DnaA protein</fullName>
    </submittedName>
</protein>
<dbReference type="STRING" id="871651.SAMN05421688_2255"/>
<dbReference type="RefSeq" id="WP_092064620.1">
    <property type="nucleotide sequence ID" value="NZ_FOJU01000003.1"/>
</dbReference>
<dbReference type="GO" id="GO:0005886">
    <property type="term" value="C:plasma membrane"/>
    <property type="evidence" value="ECO:0007669"/>
    <property type="project" value="TreeGrafter"/>
</dbReference>
<dbReference type="GO" id="GO:0003688">
    <property type="term" value="F:DNA replication origin binding"/>
    <property type="evidence" value="ECO:0007669"/>
    <property type="project" value="TreeGrafter"/>
</dbReference>
<dbReference type="OrthoDB" id="7390113at2"/>
<dbReference type="GO" id="GO:0006270">
    <property type="term" value="P:DNA replication initiation"/>
    <property type="evidence" value="ECO:0007669"/>
    <property type="project" value="TreeGrafter"/>
</dbReference>
<dbReference type="PANTHER" id="PTHR30050">
    <property type="entry name" value="CHROMOSOMAL REPLICATION INITIATOR PROTEIN DNAA"/>
    <property type="match status" value="1"/>
</dbReference>
<keyword evidence="2" id="KW-1185">Reference proteome</keyword>
<name>A0A1I0XIW2_9RHOB</name>
<dbReference type="PANTHER" id="PTHR30050:SF5">
    <property type="entry name" value="DNAA REGULATORY INACTIVATOR HDA"/>
    <property type="match status" value="1"/>
</dbReference>
<dbReference type="AlphaFoldDB" id="A0A1I0XIW2"/>
<evidence type="ECO:0000313" key="2">
    <source>
        <dbReference type="Proteomes" id="UP000198796"/>
    </source>
</evidence>
<dbReference type="InterPro" id="IPR027417">
    <property type="entry name" value="P-loop_NTPase"/>
</dbReference>
<gene>
    <name evidence="1" type="ORF">SAMN05421688_2255</name>
</gene>
<dbReference type="SUPFAM" id="SSF52540">
    <property type="entry name" value="P-loop containing nucleoside triphosphate hydrolases"/>
    <property type="match status" value="1"/>
</dbReference>
<reference evidence="1 2" key="1">
    <citation type="submission" date="2016-10" db="EMBL/GenBank/DDBJ databases">
        <authorList>
            <person name="de Groot N.N."/>
        </authorList>
    </citation>
    <scope>NUCLEOTIDE SEQUENCE [LARGE SCALE GENOMIC DNA]</scope>
    <source>
        <strain evidence="1 2">DSM 29316</strain>
    </source>
</reference>
<dbReference type="EMBL" id="FOJU01000003">
    <property type="protein sequence ID" value="SFB00158.1"/>
    <property type="molecule type" value="Genomic_DNA"/>
</dbReference>
<organism evidence="1 2">
    <name type="scientific">Poseidonocella pacifica</name>
    <dbReference type="NCBI Taxonomy" id="871651"/>
    <lineage>
        <taxon>Bacteria</taxon>
        <taxon>Pseudomonadati</taxon>
        <taxon>Pseudomonadota</taxon>
        <taxon>Alphaproteobacteria</taxon>
        <taxon>Rhodobacterales</taxon>
        <taxon>Roseobacteraceae</taxon>
        <taxon>Poseidonocella</taxon>
    </lineage>
</organism>
<proteinExistence type="predicted"/>
<evidence type="ECO:0000313" key="1">
    <source>
        <dbReference type="EMBL" id="SFB00158.1"/>
    </source>
</evidence>